<evidence type="ECO:0000313" key="2">
    <source>
        <dbReference type="EMBL" id="KAH3898152.1"/>
    </source>
</evidence>
<proteinExistence type="predicted"/>
<gene>
    <name evidence="2" type="ORF">DPMN_022371</name>
</gene>
<evidence type="ECO:0000313" key="3">
    <source>
        <dbReference type="Proteomes" id="UP000828390"/>
    </source>
</evidence>
<keyword evidence="3" id="KW-1185">Reference proteome</keyword>
<organism evidence="2 3">
    <name type="scientific">Dreissena polymorpha</name>
    <name type="common">Zebra mussel</name>
    <name type="synonym">Mytilus polymorpha</name>
    <dbReference type="NCBI Taxonomy" id="45954"/>
    <lineage>
        <taxon>Eukaryota</taxon>
        <taxon>Metazoa</taxon>
        <taxon>Spiralia</taxon>
        <taxon>Lophotrochozoa</taxon>
        <taxon>Mollusca</taxon>
        <taxon>Bivalvia</taxon>
        <taxon>Autobranchia</taxon>
        <taxon>Heteroconchia</taxon>
        <taxon>Euheterodonta</taxon>
        <taxon>Imparidentia</taxon>
        <taxon>Neoheterodontei</taxon>
        <taxon>Myida</taxon>
        <taxon>Dreissenoidea</taxon>
        <taxon>Dreissenidae</taxon>
        <taxon>Dreissena</taxon>
    </lineage>
</organism>
<protein>
    <submittedName>
        <fullName evidence="2">Uncharacterized protein</fullName>
    </submittedName>
</protein>
<dbReference type="Proteomes" id="UP000828390">
    <property type="component" value="Unassembled WGS sequence"/>
</dbReference>
<accession>A0A9D4NQG2</accession>
<evidence type="ECO:0000256" key="1">
    <source>
        <dbReference type="SAM" id="MobiDB-lite"/>
    </source>
</evidence>
<name>A0A9D4NQG2_DREPO</name>
<dbReference type="AlphaFoldDB" id="A0A9D4NQG2"/>
<dbReference type="EMBL" id="JAIWYP010000001">
    <property type="protein sequence ID" value="KAH3898152.1"/>
    <property type="molecule type" value="Genomic_DNA"/>
</dbReference>
<reference evidence="2" key="1">
    <citation type="journal article" date="2019" name="bioRxiv">
        <title>The Genome of the Zebra Mussel, Dreissena polymorpha: A Resource for Invasive Species Research.</title>
        <authorList>
            <person name="McCartney M.A."/>
            <person name="Auch B."/>
            <person name="Kono T."/>
            <person name="Mallez S."/>
            <person name="Zhang Y."/>
            <person name="Obille A."/>
            <person name="Becker A."/>
            <person name="Abrahante J.E."/>
            <person name="Garbe J."/>
            <person name="Badalamenti J.P."/>
            <person name="Herman A."/>
            <person name="Mangelson H."/>
            <person name="Liachko I."/>
            <person name="Sullivan S."/>
            <person name="Sone E.D."/>
            <person name="Koren S."/>
            <person name="Silverstein K.A.T."/>
            <person name="Beckman K.B."/>
            <person name="Gohl D.M."/>
        </authorList>
    </citation>
    <scope>NUCLEOTIDE SEQUENCE</scope>
    <source>
        <strain evidence="2">Duluth1</strain>
        <tissue evidence="2">Whole animal</tissue>
    </source>
</reference>
<feature type="region of interest" description="Disordered" evidence="1">
    <location>
        <begin position="92"/>
        <end position="113"/>
    </location>
</feature>
<sequence>MQSETAKHTEDENDIVTEMKIINTKLEKLDTSMNIVNKRLENVIIKGDGTLHKTIKDLFAEMKDDLLKYVVKNVEILEGRLFEKEQGMDKLRAQSQILETENKKPERNEREPS</sequence>
<reference evidence="2" key="2">
    <citation type="submission" date="2020-11" db="EMBL/GenBank/DDBJ databases">
        <authorList>
            <person name="McCartney M.A."/>
            <person name="Auch B."/>
            <person name="Kono T."/>
            <person name="Mallez S."/>
            <person name="Becker A."/>
            <person name="Gohl D.M."/>
            <person name="Silverstein K.A.T."/>
            <person name="Koren S."/>
            <person name="Bechman K.B."/>
            <person name="Herman A."/>
            <person name="Abrahante J.E."/>
            <person name="Garbe J."/>
        </authorList>
    </citation>
    <scope>NUCLEOTIDE SEQUENCE</scope>
    <source>
        <strain evidence="2">Duluth1</strain>
        <tissue evidence="2">Whole animal</tissue>
    </source>
</reference>
<feature type="compositionally biased region" description="Basic and acidic residues" evidence="1">
    <location>
        <begin position="100"/>
        <end position="113"/>
    </location>
</feature>
<comment type="caution">
    <text evidence="2">The sequence shown here is derived from an EMBL/GenBank/DDBJ whole genome shotgun (WGS) entry which is preliminary data.</text>
</comment>